<dbReference type="EMBL" id="AFGF01000074">
    <property type="protein sequence ID" value="EGO64188.1"/>
    <property type="molecule type" value="Genomic_DNA"/>
</dbReference>
<name>F7NIF8_9FIRM</name>
<evidence type="ECO:0000313" key="2">
    <source>
        <dbReference type="Proteomes" id="UP000003240"/>
    </source>
</evidence>
<dbReference type="eggNOG" id="ENOG5034B5Z">
    <property type="taxonomic scope" value="Bacteria"/>
</dbReference>
<organism evidence="1 2">
    <name type="scientific">Acetonema longum DSM 6540</name>
    <dbReference type="NCBI Taxonomy" id="1009370"/>
    <lineage>
        <taxon>Bacteria</taxon>
        <taxon>Bacillati</taxon>
        <taxon>Bacillota</taxon>
        <taxon>Negativicutes</taxon>
        <taxon>Acetonemataceae</taxon>
        <taxon>Acetonema</taxon>
    </lineage>
</organism>
<comment type="caution">
    <text evidence="1">The sequence shown here is derived from an EMBL/GenBank/DDBJ whole genome shotgun (WGS) entry which is preliminary data.</text>
</comment>
<evidence type="ECO:0008006" key="3">
    <source>
        <dbReference type="Google" id="ProtNLM"/>
    </source>
</evidence>
<evidence type="ECO:0000313" key="1">
    <source>
        <dbReference type="EMBL" id="EGO64188.1"/>
    </source>
</evidence>
<dbReference type="STRING" id="1009370.ALO_09304"/>
<dbReference type="RefSeq" id="WP_004094976.1">
    <property type="nucleotide sequence ID" value="NZ_AFGF01000074.1"/>
</dbReference>
<dbReference type="Proteomes" id="UP000003240">
    <property type="component" value="Unassembled WGS sequence"/>
</dbReference>
<dbReference type="Pfam" id="PF03698">
    <property type="entry name" value="UPF0180"/>
    <property type="match status" value="1"/>
</dbReference>
<dbReference type="AlphaFoldDB" id="F7NIF8"/>
<proteinExistence type="predicted"/>
<dbReference type="InterPro" id="IPR005370">
    <property type="entry name" value="UPF0180"/>
</dbReference>
<keyword evidence="2" id="KW-1185">Reference proteome</keyword>
<accession>F7NIF8</accession>
<sequence length="77" mass="8275">MRLISVETGLNEVKAHLKNCGYEVVDMGQCFRPVEATVYTGERSGATYSARSAENTVLVNAAGLTPEQVATELADKI</sequence>
<dbReference type="OrthoDB" id="1708042at2"/>
<gene>
    <name evidence="1" type="ORF">ALO_09304</name>
</gene>
<reference evidence="1 2" key="1">
    <citation type="journal article" date="2011" name="EMBO J.">
        <title>Structural diversity of bacterial flagellar motors.</title>
        <authorList>
            <person name="Chen S."/>
            <person name="Beeby M."/>
            <person name="Murphy G.E."/>
            <person name="Leadbetter J.R."/>
            <person name="Hendrixson D.R."/>
            <person name="Briegel A."/>
            <person name="Li Z."/>
            <person name="Shi J."/>
            <person name="Tocheva E.I."/>
            <person name="Muller A."/>
            <person name="Dobro M.J."/>
            <person name="Jensen G.J."/>
        </authorList>
    </citation>
    <scope>NUCLEOTIDE SEQUENCE [LARGE SCALE GENOMIC DNA]</scope>
    <source>
        <strain evidence="1 2">DSM 6540</strain>
    </source>
</reference>
<protein>
    <recommendedName>
        <fullName evidence="3">YkuS family protein</fullName>
    </recommendedName>
</protein>